<dbReference type="Proteomes" id="UP000276437">
    <property type="component" value="Chromosome"/>
</dbReference>
<evidence type="ECO:0000313" key="4">
    <source>
        <dbReference type="Proteomes" id="UP000276437"/>
    </source>
</evidence>
<dbReference type="InterPro" id="IPR006645">
    <property type="entry name" value="NGN-like_dom"/>
</dbReference>
<evidence type="ECO:0000259" key="2">
    <source>
        <dbReference type="Pfam" id="PF02357"/>
    </source>
</evidence>
<dbReference type="InterPro" id="IPR036735">
    <property type="entry name" value="NGN_dom_sf"/>
</dbReference>
<organism evidence="3 4">
    <name type="scientific">Methylomusa anaerophila</name>
    <dbReference type="NCBI Taxonomy" id="1930071"/>
    <lineage>
        <taxon>Bacteria</taxon>
        <taxon>Bacillati</taxon>
        <taxon>Bacillota</taxon>
        <taxon>Negativicutes</taxon>
        <taxon>Selenomonadales</taxon>
        <taxon>Sporomusaceae</taxon>
        <taxon>Methylomusa</taxon>
    </lineage>
</organism>
<keyword evidence="4" id="KW-1185">Reference proteome</keyword>
<evidence type="ECO:0000313" key="3">
    <source>
        <dbReference type="EMBL" id="BBB93458.1"/>
    </source>
</evidence>
<gene>
    <name evidence="3" type="primary">rfaH_2</name>
    <name evidence="3" type="ORF">MAMMFC1_04175</name>
</gene>
<dbReference type="Gene3D" id="3.30.70.940">
    <property type="entry name" value="NusG, N-terminal domain"/>
    <property type="match status" value="1"/>
</dbReference>
<dbReference type="GO" id="GO:0006354">
    <property type="term" value="P:DNA-templated transcription elongation"/>
    <property type="evidence" value="ECO:0007669"/>
    <property type="project" value="InterPro"/>
</dbReference>
<accession>A0A348AQW0</accession>
<dbReference type="SUPFAM" id="SSF82679">
    <property type="entry name" value="N-utilization substance G protein NusG, N-terminal domain"/>
    <property type="match status" value="1"/>
</dbReference>
<evidence type="ECO:0000256" key="1">
    <source>
        <dbReference type="ARBA" id="ARBA00023163"/>
    </source>
</evidence>
<sequence>MEDWYVLRIIHGKEEITSFICQKMYSKCRIINPKRRVYWRKSGQIISIIRPLFEGYLFVSINRENIEEFDHLLRKHRISAGWLVYSAGSLVPILPEEKQLIQKLIGSEGIVEISEIEKTEDQIKIVNGPLLGLEQIVKKYSRRDQRITVEVPILQEKRQLELGGVLKNPKEYH</sequence>
<protein>
    <submittedName>
        <fullName evidence="3">Transcription antitermination protein RfaH</fullName>
    </submittedName>
</protein>
<dbReference type="AlphaFoldDB" id="A0A348AQW0"/>
<dbReference type="EMBL" id="AP018449">
    <property type="protein sequence ID" value="BBB93458.1"/>
    <property type="molecule type" value="Genomic_DNA"/>
</dbReference>
<dbReference type="RefSeq" id="WP_126310277.1">
    <property type="nucleotide sequence ID" value="NZ_AP018449.1"/>
</dbReference>
<proteinExistence type="predicted"/>
<keyword evidence="1" id="KW-0804">Transcription</keyword>
<dbReference type="KEGG" id="mana:MAMMFC1_04175"/>
<dbReference type="Pfam" id="PF02357">
    <property type="entry name" value="NusG"/>
    <property type="match status" value="1"/>
</dbReference>
<name>A0A348AQW0_9FIRM</name>
<reference evidence="3 4" key="1">
    <citation type="journal article" date="2018" name="Int. J. Syst. Evol. Microbiol.">
        <title>Methylomusa anaerophila gen. nov., sp. nov., an anaerobic methanol-utilizing bacterium isolated from a microbial fuel cell.</title>
        <authorList>
            <person name="Amano N."/>
            <person name="Yamamuro A."/>
            <person name="Miyahara M."/>
            <person name="Kouzuma A."/>
            <person name="Abe T."/>
            <person name="Watanabe K."/>
        </authorList>
    </citation>
    <scope>NUCLEOTIDE SEQUENCE [LARGE SCALE GENOMIC DNA]</scope>
    <source>
        <strain evidence="3 4">MMFC1</strain>
    </source>
</reference>
<feature type="domain" description="NusG-like N-terminal" evidence="2">
    <location>
        <begin position="3"/>
        <end position="97"/>
    </location>
</feature>
<dbReference type="OrthoDB" id="1681764at2"/>